<evidence type="ECO:0000256" key="5">
    <source>
        <dbReference type="PIRSR" id="PIRSR602401-1"/>
    </source>
</evidence>
<feature type="binding site" description="axial binding residue" evidence="5">
    <location>
        <position position="456"/>
    </location>
    <ligand>
        <name>heme</name>
        <dbReference type="ChEBI" id="CHEBI:30413"/>
    </ligand>
    <ligandPart>
        <name>Fe</name>
        <dbReference type="ChEBI" id="CHEBI:18248"/>
    </ligandPart>
</feature>
<dbReference type="GO" id="GO:0020037">
    <property type="term" value="F:heme binding"/>
    <property type="evidence" value="ECO:0007669"/>
    <property type="project" value="InterPro"/>
</dbReference>
<gene>
    <name evidence="8" type="primary">mpaDE_3</name>
    <name evidence="8" type="ORF">LCER1_G001725</name>
</gene>
<dbReference type="PANTHER" id="PTHR24305:SF232">
    <property type="entry name" value="P450, PUTATIVE (EUROFUNG)-RELATED"/>
    <property type="match status" value="1"/>
</dbReference>
<dbReference type="CDD" id="cd11060">
    <property type="entry name" value="CYP57A1-like"/>
    <property type="match status" value="1"/>
</dbReference>
<dbReference type="InterPro" id="IPR002401">
    <property type="entry name" value="Cyt_P450_E_grp-I"/>
</dbReference>
<dbReference type="PANTHER" id="PTHR24305">
    <property type="entry name" value="CYTOCHROME P450"/>
    <property type="match status" value="1"/>
</dbReference>
<dbReference type="Proteomes" id="UP000481288">
    <property type="component" value="Unassembled WGS sequence"/>
</dbReference>
<dbReference type="Gene3D" id="1.10.630.10">
    <property type="entry name" value="Cytochrome P450"/>
    <property type="match status" value="1"/>
</dbReference>
<comment type="similarity">
    <text evidence="2 6">Belongs to the cytochrome P450 family.</text>
</comment>
<proteinExistence type="inferred from homology"/>
<dbReference type="EMBL" id="QGMG01000304">
    <property type="protein sequence ID" value="TVY54801.1"/>
    <property type="molecule type" value="Genomic_DNA"/>
</dbReference>
<keyword evidence="7" id="KW-0812">Transmembrane</keyword>
<keyword evidence="3 5" id="KW-0479">Metal-binding</keyword>
<sequence>MSWLVDLANLCITHWVLVAAAVLPIYLLLNRYRYGISKIPGPFLASLSDAWLLVHYLRRRGIEEYDMHQRYNSPLLRVGPNTISVSDSEALRVIYGWKPVFKKARLYISQFVTTTDGSVLENMSSTRDEEVHSKLRRPVAHTYSLSTLIEYEPLVDSTSMVFMNQMEERFVRTGEDCNLSKWLQMYAFDIIGELTFSNRFGFLESGKDLGDMMYHTGKAMDYIGIVGQIPTADEYLRLKGFGKILRKIRPTGPLMKFTAERIKEHTSVENYSRPDFLTRFIKAREKFPEVMTDGRLATYTNTNVSAGSDTTAIALREVTWRILTHPKCYEQVMEEIKNTIKLRTIAGENGEHPITWAESQRMVYFQAVIKESLRVHPALGQIIPREVPEGGVEICGTFIPGGTTVGCNAWTVHRDKALYGEDAAQFIPERWLDEDKEKVRNMENLSFAFGGGPRVCLGRNIAMLEISKFVPEFFRRMEITLVDPKRYKLIPGWLVLQTGLDVTLRRRDPAWLRAEI</sequence>
<evidence type="ECO:0000313" key="8">
    <source>
        <dbReference type="EMBL" id="TVY54801.1"/>
    </source>
</evidence>
<dbReference type="SUPFAM" id="SSF48264">
    <property type="entry name" value="Cytochrome P450"/>
    <property type="match status" value="1"/>
</dbReference>
<keyword evidence="6 8" id="KW-0503">Monooxygenase</keyword>
<reference evidence="8 9" key="1">
    <citation type="submission" date="2018-05" db="EMBL/GenBank/DDBJ databases">
        <title>Whole genome sequencing for identification of molecular markers to develop diagnostic detection tools for the regulated plant pathogen Lachnellula willkommii.</title>
        <authorList>
            <person name="Giroux E."/>
            <person name="Bilodeau G."/>
        </authorList>
    </citation>
    <scope>NUCLEOTIDE SEQUENCE [LARGE SCALE GENOMIC DNA]</scope>
    <source>
        <strain evidence="8 9">CBS 625.97</strain>
    </source>
</reference>
<dbReference type="GO" id="GO:0016705">
    <property type="term" value="F:oxidoreductase activity, acting on paired donors, with incorporation or reduction of molecular oxygen"/>
    <property type="evidence" value="ECO:0007669"/>
    <property type="project" value="InterPro"/>
</dbReference>
<comment type="caution">
    <text evidence="8">The sequence shown here is derived from an EMBL/GenBank/DDBJ whole genome shotgun (WGS) entry which is preliminary data.</text>
</comment>
<evidence type="ECO:0000313" key="9">
    <source>
        <dbReference type="Proteomes" id="UP000481288"/>
    </source>
</evidence>
<evidence type="ECO:0000256" key="7">
    <source>
        <dbReference type="SAM" id="Phobius"/>
    </source>
</evidence>
<dbReference type="InterPro" id="IPR036396">
    <property type="entry name" value="Cyt_P450_sf"/>
</dbReference>
<dbReference type="AlphaFoldDB" id="A0A7D8YTM8"/>
<dbReference type="PROSITE" id="PS00086">
    <property type="entry name" value="CYTOCHROME_P450"/>
    <property type="match status" value="1"/>
</dbReference>
<evidence type="ECO:0000256" key="1">
    <source>
        <dbReference type="ARBA" id="ARBA00001971"/>
    </source>
</evidence>
<protein>
    <submittedName>
        <fullName evidence="8">Cytochrome P450 monooxygenase mpaDE</fullName>
    </submittedName>
</protein>
<keyword evidence="7" id="KW-1133">Transmembrane helix</keyword>
<name>A0A7D8YTM8_9HELO</name>
<dbReference type="Pfam" id="PF00067">
    <property type="entry name" value="p450"/>
    <property type="match status" value="1"/>
</dbReference>
<keyword evidence="7" id="KW-0472">Membrane</keyword>
<dbReference type="InterPro" id="IPR050121">
    <property type="entry name" value="Cytochrome_P450_monoxygenase"/>
</dbReference>
<evidence type="ECO:0000256" key="3">
    <source>
        <dbReference type="ARBA" id="ARBA00022723"/>
    </source>
</evidence>
<feature type="transmembrane region" description="Helical" evidence="7">
    <location>
        <begin position="12"/>
        <end position="29"/>
    </location>
</feature>
<keyword evidence="9" id="KW-1185">Reference proteome</keyword>
<accession>A0A7D8YTM8</accession>
<evidence type="ECO:0000256" key="2">
    <source>
        <dbReference type="ARBA" id="ARBA00010617"/>
    </source>
</evidence>
<dbReference type="GO" id="GO:0004497">
    <property type="term" value="F:monooxygenase activity"/>
    <property type="evidence" value="ECO:0007669"/>
    <property type="project" value="UniProtKB-KW"/>
</dbReference>
<organism evidence="8 9">
    <name type="scientific">Lachnellula cervina</name>
    <dbReference type="NCBI Taxonomy" id="1316786"/>
    <lineage>
        <taxon>Eukaryota</taxon>
        <taxon>Fungi</taxon>
        <taxon>Dikarya</taxon>
        <taxon>Ascomycota</taxon>
        <taxon>Pezizomycotina</taxon>
        <taxon>Leotiomycetes</taxon>
        <taxon>Helotiales</taxon>
        <taxon>Lachnaceae</taxon>
        <taxon>Lachnellula</taxon>
    </lineage>
</organism>
<dbReference type="GO" id="GO:0005506">
    <property type="term" value="F:iron ion binding"/>
    <property type="evidence" value="ECO:0007669"/>
    <property type="project" value="InterPro"/>
</dbReference>
<keyword evidence="6" id="KW-0560">Oxidoreductase</keyword>
<evidence type="ECO:0000256" key="6">
    <source>
        <dbReference type="RuleBase" id="RU000461"/>
    </source>
</evidence>
<keyword evidence="4 5" id="KW-0408">Iron</keyword>
<dbReference type="PRINTS" id="PR00463">
    <property type="entry name" value="EP450I"/>
</dbReference>
<dbReference type="OrthoDB" id="3934656at2759"/>
<keyword evidence="5 6" id="KW-0349">Heme</keyword>
<evidence type="ECO:0000256" key="4">
    <source>
        <dbReference type="ARBA" id="ARBA00023004"/>
    </source>
</evidence>
<dbReference type="InterPro" id="IPR001128">
    <property type="entry name" value="Cyt_P450"/>
</dbReference>
<dbReference type="InterPro" id="IPR017972">
    <property type="entry name" value="Cyt_P450_CS"/>
</dbReference>
<dbReference type="PRINTS" id="PR00385">
    <property type="entry name" value="P450"/>
</dbReference>
<comment type="cofactor">
    <cofactor evidence="1 5">
        <name>heme</name>
        <dbReference type="ChEBI" id="CHEBI:30413"/>
    </cofactor>
</comment>